<evidence type="ECO:0000313" key="2">
    <source>
        <dbReference type="Proteomes" id="UP000318864"/>
    </source>
</evidence>
<evidence type="ECO:0000313" key="1">
    <source>
        <dbReference type="EMBL" id="THE63105.1"/>
    </source>
</evidence>
<protein>
    <submittedName>
        <fullName evidence="1">Response regulator</fullName>
    </submittedName>
</protein>
<dbReference type="InterPro" id="IPR011006">
    <property type="entry name" value="CheY-like_superfamily"/>
</dbReference>
<dbReference type="AlphaFoldDB" id="A0A4S3TJP7"/>
<reference evidence="1 2" key="1">
    <citation type="submission" date="2018-10" db="EMBL/GenBank/DDBJ databases">
        <title>Natronolimnobius sp. XQ-INN 246 isolated from Inner Mongolia Autonomous Region of China.</title>
        <authorList>
            <person name="Xue Q."/>
        </authorList>
    </citation>
    <scope>NUCLEOTIDE SEQUENCE [LARGE SCALE GENOMIC DNA]</scope>
    <source>
        <strain evidence="1 2">XQ-INN 246</strain>
    </source>
</reference>
<dbReference type="RefSeq" id="WP_141466382.1">
    <property type="nucleotide sequence ID" value="NZ_RBZW01000072.1"/>
</dbReference>
<organism evidence="1 2">
    <name type="scientific">Salinadaptatus halalkaliphilus</name>
    <dbReference type="NCBI Taxonomy" id="2419781"/>
    <lineage>
        <taxon>Archaea</taxon>
        <taxon>Methanobacteriati</taxon>
        <taxon>Methanobacteriota</taxon>
        <taxon>Stenosarchaea group</taxon>
        <taxon>Halobacteria</taxon>
        <taxon>Halobacteriales</taxon>
        <taxon>Natrialbaceae</taxon>
        <taxon>Salinadaptatus</taxon>
    </lineage>
</organism>
<dbReference type="OrthoDB" id="342413at2157"/>
<dbReference type="Gene3D" id="3.40.50.2300">
    <property type="match status" value="1"/>
</dbReference>
<accession>A0A4S3TJP7</accession>
<dbReference type="Proteomes" id="UP000318864">
    <property type="component" value="Unassembled WGS sequence"/>
</dbReference>
<keyword evidence="2" id="KW-1185">Reference proteome</keyword>
<comment type="caution">
    <text evidence="1">The sequence shown here is derived from an EMBL/GenBank/DDBJ whole genome shotgun (WGS) entry which is preliminary data.</text>
</comment>
<name>A0A4S3TJP7_9EURY</name>
<sequence>MNDYTVWWIDDRDNREENFANVLEEQADPLCVEFTNPEDATEDLQSDNEPDADLVLIDWVLHQNGDYTGKGLTMAGTVRENLPQVPIYAFSGEAIEELQQPVSKSHFQWTCEVKDLVSQDGATKLVNDLSDYDAIESVRGEGFESLVETLKPPETAIEEVEAVVPREFNSGLKKDSTVKGGNKLAFMEWVCHRFRETPGPLWNKTWTATKVGLEVNVFDDYLEELYDTSYGEFTYDGVFSHWSGEHWWSSELIGVVVELNQERNEPVGEICRTTPKILDVPEDGIAECRVCDDKYPETVAAQTEGKDARFPVHLICSNVHHSREGKFEDYRLVDEGSK</sequence>
<dbReference type="SUPFAM" id="SSF52172">
    <property type="entry name" value="CheY-like"/>
    <property type="match status" value="1"/>
</dbReference>
<dbReference type="EMBL" id="RBZW01000072">
    <property type="protein sequence ID" value="THE63105.1"/>
    <property type="molecule type" value="Genomic_DNA"/>
</dbReference>
<proteinExistence type="predicted"/>
<gene>
    <name evidence="1" type="ORF">D8Y22_19940</name>
</gene>